<name>A0A6C0DLC0_9ZZZZ</name>
<protein>
    <recommendedName>
        <fullName evidence="2">Glycosyltransferase 2-like domain-containing protein</fullName>
    </recommendedName>
</protein>
<dbReference type="PANTHER" id="PTHR22916">
    <property type="entry name" value="GLYCOSYLTRANSFERASE"/>
    <property type="match status" value="1"/>
</dbReference>
<keyword evidence="1" id="KW-1133">Transmembrane helix</keyword>
<sequence>MTLGLIIGFYSNDFYFRDNMDNNNIKNIYIFYIICMISILLPIYNGIEFVDESISSIINQEFTEWELLIGINGHPPNSDVYKIAKKYEDSTGTRHGKIKVYDFPHLRGKSDTLNLLITYCKYDWISLMDVDDIWEKNKLQCQVQFMNGYDVIGTRAIYFGDYLNGVLPAIPYGDITNHDFHSGNPIINSSCLIRKEYSFWNKENDGVEDYELWLKLRSEGKRFYNCEEIAVKHRLHFTSAFNTQNHNDKLERIKNKYK</sequence>
<dbReference type="AlphaFoldDB" id="A0A6C0DLC0"/>
<evidence type="ECO:0000259" key="2">
    <source>
        <dbReference type="Pfam" id="PF00535"/>
    </source>
</evidence>
<accession>A0A6C0DLC0</accession>
<dbReference type="Pfam" id="PF00535">
    <property type="entry name" value="Glycos_transf_2"/>
    <property type="match status" value="1"/>
</dbReference>
<reference evidence="3" key="1">
    <citation type="journal article" date="2020" name="Nature">
        <title>Giant virus diversity and host interactions through global metagenomics.</title>
        <authorList>
            <person name="Schulz F."/>
            <person name="Roux S."/>
            <person name="Paez-Espino D."/>
            <person name="Jungbluth S."/>
            <person name="Walsh D.A."/>
            <person name="Denef V.J."/>
            <person name="McMahon K.D."/>
            <person name="Konstantinidis K.T."/>
            <person name="Eloe-Fadrosh E.A."/>
            <person name="Kyrpides N.C."/>
            <person name="Woyke T."/>
        </authorList>
    </citation>
    <scope>NUCLEOTIDE SEQUENCE</scope>
    <source>
        <strain evidence="3">GVMAG-M-3300023174-182</strain>
    </source>
</reference>
<feature type="transmembrane region" description="Helical" evidence="1">
    <location>
        <begin position="28"/>
        <end position="47"/>
    </location>
</feature>
<evidence type="ECO:0000256" key="1">
    <source>
        <dbReference type="SAM" id="Phobius"/>
    </source>
</evidence>
<dbReference type="SUPFAM" id="SSF53448">
    <property type="entry name" value="Nucleotide-diphospho-sugar transferases"/>
    <property type="match status" value="1"/>
</dbReference>
<dbReference type="PANTHER" id="PTHR22916:SF3">
    <property type="entry name" value="UDP-GLCNAC:BETAGAL BETA-1,3-N-ACETYLGLUCOSAMINYLTRANSFERASE-LIKE PROTEIN 1"/>
    <property type="match status" value="1"/>
</dbReference>
<dbReference type="Gene3D" id="3.90.550.10">
    <property type="entry name" value="Spore Coat Polysaccharide Biosynthesis Protein SpsA, Chain A"/>
    <property type="match status" value="1"/>
</dbReference>
<evidence type="ECO:0000313" key="3">
    <source>
        <dbReference type="EMBL" id="QHT16375.1"/>
    </source>
</evidence>
<dbReference type="EMBL" id="MN739622">
    <property type="protein sequence ID" value="QHT16375.1"/>
    <property type="molecule type" value="Genomic_DNA"/>
</dbReference>
<organism evidence="3">
    <name type="scientific">viral metagenome</name>
    <dbReference type="NCBI Taxonomy" id="1070528"/>
    <lineage>
        <taxon>unclassified sequences</taxon>
        <taxon>metagenomes</taxon>
        <taxon>organismal metagenomes</taxon>
    </lineage>
</organism>
<dbReference type="InterPro" id="IPR029044">
    <property type="entry name" value="Nucleotide-diphossugar_trans"/>
</dbReference>
<keyword evidence="1" id="KW-0472">Membrane</keyword>
<feature type="domain" description="Glycosyltransferase 2-like" evidence="2">
    <location>
        <begin position="38"/>
        <end position="185"/>
    </location>
</feature>
<dbReference type="InterPro" id="IPR001173">
    <property type="entry name" value="Glyco_trans_2-like"/>
</dbReference>
<dbReference type="GO" id="GO:0016758">
    <property type="term" value="F:hexosyltransferase activity"/>
    <property type="evidence" value="ECO:0007669"/>
    <property type="project" value="UniProtKB-ARBA"/>
</dbReference>
<keyword evidence="1" id="KW-0812">Transmembrane</keyword>
<proteinExistence type="predicted"/>